<organism evidence="1 2">
    <name type="scientific">Sporomusa termitida</name>
    <dbReference type="NCBI Taxonomy" id="2377"/>
    <lineage>
        <taxon>Bacteria</taxon>
        <taxon>Bacillati</taxon>
        <taxon>Bacillota</taxon>
        <taxon>Negativicutes</taxon>
        <taxon>Selenomonadales</taxon>
        <taxon>Sporomusaceae</taxon>
        <taxon>Sporomusa</taxon>
    </lineage>
</organism>
<dbReference type="OrthoDB" id="581132at2"/>
<dbReference type="InterPro" id="IPR027417">
    <property type="entry name" value="P-loop_NTPase"/>
</dbReference>
<evidence type="ECO:0000313" key="2">
    <source>
        <dbReference type="Proteomes" id="UP000320776"/>
    </source>
</evidence>
<evidence type="ECO:0000313" key="1">
    <source>
        <dbReference type="EMBL" id="QDR79623.1"/>
    </source>
</evidence>
<sequence length="674" mass="78195">MLDVSVVEELEEFDHNRNGTLSPNTLYIIGSGDKSPKYKLYYKIVVNNCINSNDHNTINNSSSCKKKTKIHLPYRSSDLNKISSVCQLFKEFEDGKRRLDQDELSGLATNLIQIESGSTRFMDILRTHFYFDDNIKKYSDWNYYLNYFKKKGCKSSSCDNYCPHKNQCNHAGDILSTTKPERHTIIKLANCKEQLYHRGEAAEDFAQKLKTAFETDDNKIHILNAPTALGKSTSILEYMEKPNLRILIAFPTNDLKNQLYAKAIGRGIKAVKTPSLLEVKDKLPSNIWNHIESLYQIGKHHAVFDYIKEVIAKRDVDKRCSDILKEYLKDLTKFYTSDCHVFTTHSRLLTIDYWELKKYDAIIIDEDIILNCMIRNQVEIPISKLEKVLDEIDSNSKLAKKIIAAVEAAKTKSWFTLSNIVYDNAYDGISTPIDIPSLCHAEKIYFKNKFDENNLFESNCHEDSIVFFKPLRLKNNIKYIMLSATVNQKICNYYFGANRVKFYNCKKAEYVGTLNQYYKNTMSRSDIDKNLGIVDKIKKFTDFVDTITFKKYGKGNYHYGKTTGIDTLKGKNIDAIGTPHQPVWIYKLFAHTMGFNFDENAKLKYQVVRHNEFGFWFMTFDNDSELLRNIQFWMIESELEQAVGRARLLREDCTVNVFSNFPLSQAVMKEAEYK</sequence>
<dbReference type="Proteomes" id="UP000320776">
    <property type="component" value="Chromosome"/>
</dbReference>
<gene>
    <name evidence="1" type="ORF">SPTER_09010</name>
</gene>
<evidence type="ECO:0008006" key="3">
    <source>
        <dbReference type="Google" id="ProtNLM"/>
    </source>
</evidence>
<protein>
    <recommendedName>
        <fullName evidence="3">Helicase ATP-binding domain-containing protein</fullName>
    </recommendedName>
</protein>
<name>A0A517DQI6_9FIRM</name>
<keyword evidence="2" id="KW-1185">Reference proteome</keyword>
<dbReference type="Gene3D" id="3.40.50.300">
    <property type="entry name" value="P-loop containing nucleotide triphosphate hydrolases"/>
    <property type="match status" value="1"/>
</dbReference>
<dbReference type="EMBL" id="CP036259">
    <property type="protein sequence ID" value="QDR79623.1"/>
    <property type="molecule type" value="Genomic_DNA"/>
</dbReference>
<dbReference type="SUPFAM" id="SSF52540">
    <property type="entry name" value="P-loop containing nucleoside triphosphate hydrolases"/>
    <property type="match status" value="1"/>
</dbReference>
<dbReference type="KEGG" id="sted:SPTER_09010"/>
<dbReference type="AlphaFoldDB" id="A0A517DQI6"/>
<reference evidence="1 2" key="1">
    <citation type="submission" date="2019-02" db="EMBL/GenBank/DDBJ databases">
        <title>Closed genome of Sporomusa termitida DSM 4440.</title>
        <authorList>
            <person name="Poehlein A."/>
            <person name="Daniel R."/>
        </authorList>
    </citation>
    <scope>NUCLEOTIDE SEQUENCE [LARGE SCALE GENOMIC DNA]</scope>
    <source>
        <strain evidence="1 2">DSM 4440</strain>
    </source>
</reference>
<proteinExistence type="predicted"/>
<dbReference type="RefSeq" id="WP_144349236.1">
    <property type="nucleotide sequence ID" value="NZ_CP036259.1"/>
</dbReference>
<accession>A0A517DQI6</accession>